<feature type="compositionally biased region" description="Polar residues" evidence="1">
    <location>
        <begin position="218"/>
        <end position="228"/>
    </location>
</feature>
<dbReference type="OrthoDB" id="6082057at2759"/>
<sequence length="249" mass="28447">MVAKFIFFCYVAAISEVYGLQETRLSKENALSFLSRKILSSSKHAEHLSCADSYYCSMHQIECSTEEAKEDVCQDQCSYFQTCFFHFDGYNCWGQNTHCSKIEPFKQGKGSFAFLMILTAVCISLIIALIVMCVKKYKKNRATSPMRSWPTYQNSYIGQEQYVQFVNRYPVINQHGHRQFPGSSGNNNNSNSRNLPTYDEAAGQLFLKKKAKRPELNARNSQQLSETPTAPDHDSMQNIPPLQYNFTSP</sequence>
<feature type="transmembrane region" description="Helical" evidence="2">
    <location>
        <begin position="112"/>
        <end position="134"/>
    </location>
</feature>
<keyword evidence="2" id="KW-1133">Transmembrane helix</keyword>
<comment type="caution">
    <text evidence="4">The sequence shown here is derived from an EMBL/GenBank/DDBJ whole genome shotgun (WGS) entry which is preliminary data.</text>
</comment>
<evidence type="ECO:0000313" key="5">
    <source>
        <dbReference type="Proteomes" id="UP000683360"/>
    </source>
</evidence>
<evidence type="ECO:0000256" key="1">
    <source>
        <dbReference type="SAM" id="MobiDB-lite"/>
    </source>
</evidence>
<feature type="compositionally biased region" description="Polar residues" evidence="1">
    <location>
        <begin position="236"/>
        <end position="249"/>
    </location>
</feature>
<keyword evidence="2" id="KW-0812">Transmembrane</keyword>
<gene>
    <name evidence="4" type="ORF">MEDL_15116</name>
</gene>
<keyword evidence="5" id="KW-1185">Reference proteome</keyword>
<organism evidence="4 5">
    <name type="scientific">Mytilus edulis</name>
    <name type="common">Blue mussel</name>
    <dbReference type="NCBI Taxonomy" id="6550"/>
    <lineage>
        <taxon>Eukaryota</taxon>
        <taxon>Metazoa</taxon>
        <taxon>Spiralia</taxon>
        <taxon>Lophotrochozoa</taxon>
        <taxon>Mollusca</taxon>
        <taxon>Bivalvia</taxon>
        <taxon>Autobranchia</taxon>
        <taxon>Pteriomorphia</taxon>
        <taxon>Mytilida</taxon>
        <taxon>Mytiloidea</taxon>
        <taxon>Mytilidae</taxon>
        <taxon>Mytilinae</taxon>
        <taxon>Mytilus</taxon>
    </lineage>
</organism>
<reference evidence="4" key="1">
    <citation type="submission" date="2021-03" db="EMBL/GenBank/DDBJ databases">
        <authorList>
            <person name="Bekaert M."/>
        </authorList>
    </citation>
    <scope>NUCLEOTIDE SEQUENCE</scope>
</reference>
<keyword evidence="3" id="KW-0732">Signal</keyword>
<evidence type="ECO:0000313" key="4">
    <source>
        <dbReference type="EMBL" id="CAG2200485.1"/>
    </source>
</evidence>
<dbReference type="AlphaFoldDB" id="A0A8S3R5U9"/>
<dbReference type="EMBL" id="CAJPWZ010000750">
    <property type="protein sequence ID" value="CAG2200485.1"/>
    <property type="molecule type" value="Genomic_DNA"/>
</dbReference>
<name>A0A8S3R5U9_MYTED</name>
<feature type="region of interest" description="Disordered" evidence="1">
    <location>
        <begin position="176"/>
        <end position="195"/>
    </location>
</feature>
<feature type="chain" id="PRO_5035926487" evidence="3">
    <location>
        <begin position="20"/>
        <end position="249"/>
    </location>
</feature>
<feature type="signal peptide" evidence="3">
    <location>
        <begin position="1"/>
        <end position="19"/>
    </location>
</feature>
<protein>
    <submittedName>
        <fullName evidence="4">Uncharacterized protein</fullName>
    </submittedName>
</protein>
<proteinExistence type="predicted"/>
<feature type="region of interest" description="Disordered" evidence="1">
    <location>
        <begin position="210"/>
        <end position="249"/>
    </location>
</feature>
<evidence type="ECO:0000256" key="2">
    <source>
        <dbReference type="SAM" id="Phobius"/>
    </source>
</evidence>
<feature type="compositionally biased region" description="Low complexity" evidence="1">
    <location>
        <begin position="182"/>
        <end position="192"/>
    </location>
</feature>
<evidence type="ECO:0000256" key="3">
    <source>
        <dbReference type="SAM" id="SignalP"/>
    </source>
</evidence>
<dbReference type="Proteomes" id="UP000683360">
    <property type="component" value="Unassembled WGS sequence"/>
</dbReference>
<accession>A0A8S3R5U9</accession>
<keyword evidence="2" id="KW-0472">Membrane</keyword>